<sequence length="571" mass="63714">MEHLKQLLKKTDFIEKYGVGNAHLLWSLGLYLDESDFDKLASDGLTDGGNDKKIDFITVINSTLFIAQGYFCNQETLKIVAPANKASDLNTALAWITAGSGQSPNEKLRAKISEVRKLIDDNEIEAVELLYIHNCAESEQVRVELETCRDYLAGRFTNKEIEVTCKELGVYSLEKLYIALSQQIVVKDDIVFDGTLVDSVQGDGWTSHVGFANGSWLNSLFKTHGAELFSANYRGFMGLSKRRKINSSIRSTAETTPKDFFVFNNGVSILTTKFKRNEGVLEGISIINGAQTTGSIGSVQDIQKLDGLKVLCKVIECNDAEKVKKIVQFNNTQNHITTWDHYSNSPEQKQVGEEFSTLGYIYSLKRGFENTGSLFGIESVAQPLIALHGDYASANRGKNYVFDTKIAYDNAFHESKAQHILCAYTISKAIEKVKAQIKNKENKIKSDEDNLLFLQNLKSRFFLIAIVGEILEELTDKPLNKKFVKYKYNTSLAANNSLDDLINLWTPVIAAILPFVIRFAGQDLTTYLSETENPLHTVASEVKNTLSSLKAFQPIEALRVLAENLGNDSNL</sequence>
<dbReference type="Proteomes" id="UP000641429">
    <property type="component" value="Unassembled WGS sequence"/>
</dbReference>
<evidence type="ECO:0000259" key="2">
    <source>
        <dbReference type="Pfam" id="PF10592"/>
    </source>
</evidence>
<evidence type="ECO:0000313" key="3">
    <source>
        <dbReference type="EMBL" id="MBJ6597646.1"/>
    </source>
</evidence>
<gene>
    <name evidence="3" type="ORF">JGT27_18290</name>
</gene>
<dbReference type="RefSeq" id="WP_199029032.1">
    <property type="nucleotide sequence ID" value="NZ_JAELXN010000068.1"/>
</dbReference>
<evidence type="ECO:0000313" key="4">
    <source>
        <dbReference type="Proteomes" id="UP000641429"/>
    </source>
</evidence>
<reference evidence="3" key="1">
    <citation type="submission" date="2020-12" db="EMBL/GenBank/DDBJ databases">
        <title>Molecular epidemiology of VIM- metallo-b-lactamase-producing Enterobacter cloacae complex isolated in France between 2015 and 2018.</title>
        <authorList>
            <person name="Emeraud C."/>
            <person name="Petit C."/>
            <person name="Bonnin R."/>
            <person name="Naas T."/>
            <person name="Dortet L."/>
        </authorList>
    </citation>
    <scope>NUCLEOTIDE SEQUENCE</scope>
    <source>
        <strain evidence="3">170C2</strain>
    </source>
</reference>
<comment type="caution">
    <text evidence="3">The sequence shown here is derived from an EMBL/GenBank/DDBJ whole genome shotgun (WGS) entry which is preliminary data.</text>
</comment>
<proteinExistence type="predicted"/>
<organism evidence="3 4">
    <name type="scientific">Enterobacter asburiae</name>
    <dbReference type="NCBI Taxonomy" id="61645"/>
    <lineage>
        <taxon>Bacteria</taxon>
        <taxon>Pseudomonadati</taxon>
        <taxon>Pseudomonadota</taxon>
        <taxon>Gammaproteobacteria</taxon>
        <taxon>Enterobacterales</taxon>
        <taxon>Enterobacteriaceae</taxon>
        <taxon>Enterobacter</taxon>
        <taxon>Enterobacter cloacae complex</taxon>
    </lineage>
</organism>
<name>A0A8I1G2U8_ENTAS</name>
<keyword evidence="1" id="KW-0175">Coiled coil</keyword>
<dbReference type="EMBL" id="JAELXN010000068">
    <property type="protein sequence ID" value="MBJ6597646.1"/>
    <property type="molecule type" value="Genomic_DNA"/>
</dbReference>
<evidence type="ECO:0000256" key="1">
    <source>
        <dbReference type="SAM" id="Coils"/>
    </source>
</evidence>
<dbReference type="InterPro" id="IPR018891">
    <property type="entry name" value="AIPR_C"/>
</dbReference>
<accession>A0A8I1G2U8</accession>
<dbReference type="AlphaFoldDB" id="A0A8I1G2U8"/>
<feature type="domain" description="Abortive phage infection protein C-terminal" evidence="2">
    <location>
        <begin position="229"/>
        <end position="460"/>
    </location>
</feature>
<feature type="non-terminal residue" evidence="3">
    <location>
        <position position="571"/>
    </location>
</feature>
<feature type="coiled-coil region" evidence="1">
    <location>
        <begin position="430"/>
        <end position="457"/>
    </location>
</feature>
<protein>
    <submittedName>
        <fullName evidence="3">AIPR family protein</fullName>
    </submittedName>
</protein>
<dbReference type="Pfam" id="PF10592">
    <property type="entry name" value="AIPR"/>
    <property type="match status" value="1"/>
</dbReference>